<name>A0A6L2Q2V9_COPFO</name>
<feature type="transmembrane region" description="Helical" evidence="9">
    <location>
        <begin position="110"/>
        <end position="129"/>
    </location>
</feature>
<evidence type="ECO:0000256" key="6">
    <source>
        <dbReference type="ARBA" id="ARBA00023180"/>
    </source>
</evidence>
<feature type="domain" description="Major facilitator superfamily (MFS) profile" evidence="10">
    <location>
        <begin position="26"/>
        <end position="464"/>
    </location>
</feature>
<evidence type="ECO:0000256" key="5">
    <source>
        <dbReference type="ARBA" id="ARBA00023136"/>
    </source>
</evidence>
<dbReference type="PANTHER" id="PTHR48021:SF1">
    <property type="entry name" value="GH07001P-RELATED"/>
    <property type="match status" value="1"/>
</dbReference>
<feature type="transmembrane region" description="Helical" evidence="9">
    <location>
        <begin position="135"/>
        <end position="152"/>
    </location>
</feature>
<dbReference type="SUPFAM" id="SSF103473">
    <property type="entry name" value="MFS general substrate transporter"/>
    <property type="match status" value="1"/>
</dbReference>
<evidence type="ECO:0000256" key="9">
    <source>
        <dbReference type="SAM" id="Phobius"/>
    </source>
</evidence>
<protein>
    <recommendedName>
        <fullName evidence="10">Major facilitator superfamily (MFS) profile domain-containing protein</fullName>
    </recommendedName>
</protein>
<dbReference type="AlphaFoldDB" id="A0A6L2Q2V9"/>
<keyword evidence="6" id="KW-0325">Glycoprotein</keyword>
<keyword evidence="5 9" id="KW-0472">Membrane</keyword>
<dbReference type="PROSITE" id="PS00216">
    <property type="entry name" value="SUGAR_TRANSPORT_1"/>
    <property type="match status" value="1"/>
</dbReference>
<dbReference type="FunFam" id="1.20.1250.20:FF:000055">
    <property type="entry name" value="Facilitated trehalose transporter Tret1-2 homolog"/>
    <property type="match status" value="1"/>
</dbReference>
<comment type="caution">
    <text evidence="11">The sequence shown here is derived from an EMBL/GenBank/DDBJ whole genome shotgun (WGS) entry which is preliminary data.</text>
</comment>
<gene>
    <name evidence="11" type="ORF">Cfor_00388</name>
</gene>
<evidence type="ECO:0000259" key="10">
    <source>
        <dbReference type="PROSITE" id="PS50850"/>
    </source>
</evidence>
<dbReference type="InterPro" id="IPR005829">
    <property type="entry name" value="Sugar_transporter_CS"/>
</dbReference>
<feature type="transmembrane region" description="Helical" evidence="9">
    <location>
        <begin position="188"/>
        <end position="209"/>
    </location>
</feature>
<comment type="similarity">
    <text evidence="7">Belongs to the major facilitator superfamily. Sugar transporter (TC 2.A.1.1) family. Trehalose transporter subfamily.</text>
</comment>
<feature type="transmembrane region" description="Helical" evidence="9">
    <location>
        <begin position="442"/>
        <end position="461"/>
    </location>
</feature>
<dbReference type="PANTHER" id="PTHR48021">
    <property type="match status" value="1"/>
</dbReference>
<dbReference type="OrthoDB" id="6612291at2759"/>
<evidence type="ECO:0000256" key="3">
    <source>
        <dbReference type="ARBA" id="ARBA00022692"/>
    </source>
</evidence>
<feature type="transmembrane region" description="Helical" evidence="9">
    <location>
        <begin position="76"/>
        <end position="98"/>
    </location>
</feature>
<accession>A0A6L2Q2V9</accession>
<keyword evidence="4 9" id="KW-1133">Transmembrane helix</keyword>
<feature type="transmembrane region" description="Helical" evidence="9">
    <location>
        <begin position="24"/>
        <end position="43"/>
    </location>
</feature>
<feature type="transmembrane region" description="Helical" evidence="9">
    <location>
        <begin position="164"/>
        <end position="182"/>
    </location>
</feature>
<feature type="transmembrane region" description="Helical" evidence="9">
    <location>
        <begin position="409"/>
        <end position="430"/>
    </location>
</feature>
<dbReference type="InterPro" id="IPR020846">
    <property type="entry name" value="MFS_dom"/>
</dbReference>
<evidence type="ECO:0000256" key="8">
    <source>
        <dbReference type="RuleBase" id="RU003346"/>
    </source>
</evidence>
<keyword evidence="8" id="KW-0813">Transport</keyword>
<dbReference type="GO" id="GO:0005886">
    <property type="term" value="C:plasma membrane"/>
    <property type="evidence" value="ECO:0007669"/>
    <property type="project" value="UniProtKB-SubCell"/>
</dbReference>
<dbReference type="Proteomes" id="UP000502823">
    <property type="component" value="Unassembled WGS sequence"/>
</dbReference>
<dbReference type="InParanoid" id="A0A6L2Q2V9"/>
<evidence type="ECO:0000256" key="2">
    <source>
        <dbReference type="ARBA" id="ARBA00022475"/>
    </source>
</evidence>
<feature type="transmembrane region" description="Helical" evidence="9">
    <location>
        <begin position="273"/>
        <end position="293"/>
    </location>
</feature>
<feature type="transmembrane region" description="Helical" evidence="9">
    <location>
        <begin position="337"/>
        <end position="358"/>
    </location>
</feature>
<evidence type="ECO:0000256" key="7">
    <source>
        <dbReference type="ARBA" id="ARBA00024348"/>
    </source>
</evidence>
<dbReference type="Pfam" id="PF00083">
    <property type="entry name" value="Sugar_tr"/>
    <property type="match status" value="1"/>
</dbReference>
<feature type="transmembrane region" description="Helical" evidence="9">
    <location>
        <begin position="305"/>
        <end position="325"/>
    </location>
</feature>
<evidence type="ECO:0000256" key="4">
    <source>
        <dbReference type="ARBA" id="ARBA00022989"/>
    </source>
</evidence>
<dbReference type="NCBIfam" id="TIGR00879">
    <property type="entry name" value="SP"/>
    <property type="match status" value="1"/>
</dbReference>
<dbReference type="EMBL" id="BLKM01000612">
    <property type="protein sequence ID" value="GFG36177.1"/>
    <property type="molecule type" value="Genomic_DNA"/>
</dbReference>
<organism evidence="11 12">
    <name type="scientific">Coptotermes formosanus</name>
    <name type="common">Formosan subterranean termite</name>
    <dbReference type="NCBI Taxonomy" id="36987"/>
    <lineage>
        <taxon>Eukaryota</taxon>
        <taxon>Metazoa</taxon>
        <taxon>Ecdysozoa</taxon>
        <taxon>Arthropoda</taxon>
        <taxon>Hexapoda</taxon>
        <taxon>Insecta</taxon>
        <taxon>Pterygota</taxon>
        <taxon>Neoptera</taxon>
        <taxon>Polyneoptera</taxon>
        <taxon>Dictyoptera</taxon>
        <taxon>Blattodea</taxon>
        <taxon>Blattoidea</taxon>
        <taxon>Termitoidae</taxon>
        <taxon>Rhinotermitidae</taxon>
        <taxon>Coptotermes</taxon>
    </lineage>
</organism>
<evidence type="ECO:0000256" key="1">
    <source>
        <dbReference type="ARBA" id="ARBA00004651"/>
    </source>
</evidence>
<sequence>MAEVAVQQPTAGDRQDGASKVPQITASLVVTLGGFCLGLSIGWSSPVEYILGQTTNTHNASACTKETTQSIVNDHFFWTASMLALGAMCVMFPTAFMLDRIGRKLTMLSAAPLLCISFLIVGVSFNAYAWMVGRFVMGFAGAAFGIAGPIFVGEIAQHNIRGTLCFSFQLLLVIGIAMEYTLGLTGNWSVVGCVSAAFPLIFFIIFIFMPETPTFLLMKGKSHAAAKSLQWYRGKNYDIRMELKELKEAVEEMTSTEVSYKDLFRTVAGRKSLIISLGLMIFQQLSGINVVMFHSSAVFQSTGSVLTPISSAIVLAIVQIAGTLVSTSVVDRVGRKLLLYVSHVGMGVCLCAVGFWFVCLDCTSSDISAELRVIPMALFCLYLMFFSLGCGPIPFTMVGEIFPKELKGICGSIAGFVNWGSACIVTVTFSKLKDAAPPYVPFFIYALFCFICNVFCFFIVVETKGKTLEEIQKELQN</sequence>
<dbReference type="PROSITE" id="PS50850">
    <property type="entry name" value="MFS"/>
    <property type="match status" value="1"/>
</dbReference>
<dbReference type="InterPro" id="IPR050549">
    <property type="entry name" value="MFS_Trehalose_Transporter"/>
</dbReference>
<dbReference type="InterPro" id="IPR003663">
    <property type="entry name" value="Sugar/inositol_transpt"/>
</dbReference>
<keyword evidence="2" id="KW-1003">Cell membrane</keyword>
<dbReference type="InterPro" id="IPR036259">
    <property type="entry name" value="MFS_trans_sf"/>
</dbReference>
<keyword evidence="12" id="KW-1185">Reference proteome</keyword>
<proteinExistence type="inferred from homology"/>
<dbReference type="Gene3D" id="1.20.1250.20">
    <property type="entry name" value="MFS general substrate transporter like domains"/>
    <property type="match status" value="1"/>
</dbReference>
<evidence type="ECO:0000313" key="11">
    <source>
        <dbReference type="EMBL" id="GFG36177.1"/>
    </source>
</evidence>
<feature type="transmembrane region" description="Helical" evidence="9">
    <location>
        <begin position="373"/>
        <end position="397"/>
    </location>
</feature>
<reference evidence="12" key="1">
    <citation type="submission" date="2020-01" db="EMBL/GenBank/DDBJ databases">
        <title>Draft genome sequence of the Termite Coptotermes fromosanus.</title>
        <authorList>
            <person name="Itakura S."/>
            <person name="Yosikawa Y."/>
            <person name="Umezawa K."/>
        </authorList>
    </citation>
    <scope>NUCLEOTIDE SEQUENCE [LARGE SCALE GENOMIC DNA]</scope>
</reference>
<dbReference type="PRINTS" id="PR00171">
    <property type="entry name" value="SUGRTRNSPORT"/>
</dbReference>
<dbReference type="GO" id="GO:0022857">
    <property type="term" value="F:transmembrane transporter activity"/>
    <property type="evidence" value="ECO:0007669"/>
    <property type="project" value="InterPro"/>
</dbReference>
<evidence type="ECO:0000313" key="12">
    <source>
        <dbReference type="Proteomes" id="UP000502823"/>
    </source>
</evidence>
<dbReference type="InterPro" id="IPR005828">
    <property type="entry name" value="MFS_sugar_transport-like"/>
</dbReference>
<keyword evidence="3 9" id="KW-0812">Transmembrane</keyword>
<comment type="subcellular location">
    <subcellularLocation>
        <location evidence="1">Cell membrane</location>
        <topology evidence="1">Multi-pass membrane protein</topology>
    </subcellularLocation>
</comment>